<keyword evidence="2" id="KW-1185">Reference proteome</keyword>
<name>A0A318JR27_9NOCA</name>
<protein>
    <recommendedName>
        <fullName evidence="3">Secretory lipase</fullName>
    </recommendedName>
</protein>
<accession>A0A318JR27</accession>
<dbReference type="EMBL" id="QJKF01000019">
    <property type="protein sequence ID" value="PXX56567.1"/>
    <property type="molecule type" value="Genomic_DNA"/>
</dbReference>
<dbReference type="GO" id="GO:0016042">
    <property type="term" value="P:lipid catabolic process"/>
    <property type="evidence" value="ECO:0007669"/>
    <property type="project" value="InterPro"/>
</dbReference>
<dbReference type="PANTHER" id="PTHR34853">
    <property type="match status" value="1"/>
</dbReference>
<organism evidence="1 2">
    <name type="scientific">Nocardia tenerifensis</name>
    <dbReference type="NCBI Taxonomy" id="228006"/>
    <lineage>
        <taxon>Bacteria</taxon>
        <taxon>Bacillati</taxon>
        <taxon>Actinomycetota</taxon>
        <taxon>Actinomycetes</taxon>
        <taxon>Mycobacteriales</taxon>
        <taxon>Nocardiaceae</taxon>
        <taxon>Nocardia</taxon>
    </lineage>
</organism>
<evidence type="ECO:0008006" key="3">
    <source>
        <dbReference type="Google" id="ProtNLM"/>
    </source>
</evidence>
<sequence>MYRLVYRTIDPDGHATTASGLLALPDNGEHDLKAVAFAHGTMADKADAPSVSEHGSELAATITYASAGFAGVTPDYLGLGLGPGPHPYSDVPSETTAYLDMLRAARAYSAGIERQLSREVYITGFSQGGPAAMNLARTLRGDADDWFRAAAVAAISGPFDIQATELPALLNNSLDPTSAVFYIAYFLVAWNRLHNLYQSPGEVFQAPYDTTVTDLFDGSHGLRDIVGSLPASIDGLLTPHALDMLRNPVGSFATALRVADDTCRDWTPGIPIRLYTSGKDRDVVAGNSVRCQALLRDRGVDASIIDVGEVNHLDSNRSGTAAAARWFLESHPS</sequence>
<gene>
    <name evidence="1" type="ORF">DFR70_119119</name>
</gene>
<dbReference type="GO" id="GO:0004806">
    <property type="term" value="F:triacylglycerol lipase activity"/>
    <property type="evidence" value="ECO:0007669"/>
    <property type="project" value="InterPro"/>
</dbReference>
<dbReference type="AlphaFoldDB" id="A0A318JR27"/>
<dbReference type="InterPro" id="IPR029058">
    <property type="entry name" value="AB_hydrolase_fold"/>
</dbReference>
<dbReference type="Proteomes" id="UP000247569">
    <property type="component" value="Unassembled WGS sequence"/>
</dbReference>
<dbReference type="SUPFAM" id="SSF53474">
    <property type="entry name" value="alpha/beta-Hydrolases"/>
    <property type="match status" value="1"/>
</dbReference>
<dbReference type="PANTHER" id="PTHR34853:SF1">
    <property type="entry name" value="LIPASE 5"/>
    <property type="match status" value="1"/>
</dbReference>
<proteinExistence type="predicted"/>
<reference evidence="1 2" key="1">
    <citation type="submission" date="2018-05" db="EMBL/GenBank/DDBJ databases">
        <title>Genomic Encyclopedia of Type Strains, Phase IV (KMG-IV): sequencing the most valuable type-strain genomes for metagenomic binning, comparative biology and taxonomic classification.</title>
        <authorList>
            <person name="Goeker M."/>
        </authorList>
    </citation>
    <scope>NUCLEOTIDE SEQUENCE [LARGE SCALE GENOMIC DNA]</scope>
    <source>
        <strain evidence="1 2">DSM 44704</strain>
    </source>
</reference>
<dbReference type="PIRSF" id="PIRSF029171">
    <property type="entry name" value="Esterase_LipA"/>
    <property type="match status" value="1"/>
</dbReference>
<dbReference type="Gene3D" id="3.40.50.1820">
    <property type="entry name" value="alpha/beta hydrolase"/>
    <property type="match status" value="1"/>
</dbReference>
<dbReference type="Gene3D" id="1.10.260.160">
    <property type="match status" value="1"/>
</dbReference>
<evidence type="ECO:0000313" key="1">
    <source>
        <dbReference type="EMBL" id="PXX56567.1"/>
    </source>
</evidence>
<evidence type="ECO:0000313" key="2">
    <source>
        <dbReference type="Proteomes" id="UP000247569"/>
    </source>
</evidence>
<dbReference type="InterPro" id="IPR005152">
    <property type="entry name" value="Lipase_secreted"/>
</dbReference>
<comment type="caution">
    <text evidence="1">The sequence shown here is derived from an EMBL/GenBank/DDBJ whole genome shotgun (WGS) entry which is preliminary data.</text>
</comment>